<accession>A0AAD4MST8</accession>
<name>A0AAD4MST8_9BILA</name>
<dbReference type="GO" id="GO:0016567">
    <property type="term" value="P:protein ubiquitination"/>
    <property type="evidence" value="ECO:0007669"/>
    <property type="project" value="UniProtKB-UniRule"/>
</dbReference>
<keyword evidence="8 14" id="KW-0833">Ubl conjugation pathway</keyword>
<dbReference type="Pfam" id="PF00097">
    <property type="entry name" value="zf-C3HC4"/>
    <property type="match status" value="1"/>
</dbReference>
<organism evidence="17 18">
    <name type="scientific">Ditylenchus destructor</name>
    <dbReference type="NCBI Taxonomy" id="166010"/>
    <lineage>
        <taxon>Eukaryota</taxon>
        <taxon>Metazoa</taxon>
        <taxon>Ecdysozoa</taxon>
        <taxon>Nematoda</taxon>
        <taxon>Chromadorea</taxon>
        <taxon>Rhabditida</taxon>
        <taxon>Tylenchina</taxon>
        <taxon>Tylenchomorpha</taxon>
        <taxon>Sphaerularioidea</taxon>
        <taxon>Anguinidae</taxon>
        <taxon>Anguininae</taxon>
        <taxon>Ditylenchus</taxon>
    </lineage>
</organism>
<dbReference type="InterPro" id="IPR013083">
    <property type="entry name" value="Znf_RING/FYVE/PHD"/>
</dbReference>
<evidence type="ECO:0000256" key="14">
    <source>
        <dbReference type="RuleBase" id="RU365038"/>
    </source>
</evidence>
<feature type="coiled-coil region" evidence="15">
    <location>
        <begin position="5"/>
        <end position="105"/>
    </location>
</feature>
<dbReference type="GO" id="GO:0006325">
    <property type="term" value="P:chromatin organization"/>
    <property type="evidence" value="ECO:0007669"/>
    <property type="project" value="UniProtKB-KW"/>
</dbReference>
<dbReference type="PANTHER" id="PTHR23163:SF0">
    <property type="entry name" value="E3 UBIQUITIN-PROTEIN LIGASE BRE1"/>
    <property type="match status" value="1"/>
</dbReference>
<comment type="catalytic activity">
    <reaction evidence="1 14">
        <text>S-ubiquitinyl-[E2 ubiquitin-conjugating enzyme]-L-cysteine + [acceptor protein]-L-lysine = [E2 ubiquitin-conjugating enzyme]-L-cysteine + N(6)-ubiquitinyl-[acceptor protein]-L-lysine.</text>
        <dbReference type="EC" id="2.3.2.27"/>
    </reaction>
</comment>
<keyword evidence="7 13" id="KW-0863">Zinc-finger</keyword>
<dbReference type="EC" id="2.3.2.27" evidence="14"/>
<comment type="caution">
    <text evidence="17">The sequence shown here is derived from an EMBL/GenBank/DDBJ whole genome shotgun (WGS) entry which is preliminary data.</text>
</comment>
<comment type="pathway">
    <text evidence="3 14">Protein modification; protein ubiquitination.</text>
</comment>
<evidence type="ECO:0000256" key="10">
    <source>
        <dbReference type="ARBA" id="ARBA00022853"/>
    </source>
</evidence>
<proteinExistence type="inferred from homology"/>
<keyword evidence="9 14" id="KW-0862">Zinc</keyword>
<dbReference type="GO" id="GO:0033503">
    <property type="term" value="C:HULC complex"/>
    <property type="evidence" value="ECO:0007669"/>
    <property type="project" value="TreeGrafter"/>
</dbReference>
<evidence type="ECO:0000256" key="4">
    <source>
        <dbReference type="ARBA" id="ARBA00005555"/>
    </source>
</evidence>
<evidence type="ECO:0000256" key="11">
    <source>
        <dbReference type="ARBA" id="ARBA00023054"/>
    </source>
</evidence>
<keyword evidence="5 14" id="KW-0808">Transferase</keyword>
<evidence type="ECO:0000256" key="6">
    <source>
        <dbReference type="ARBA" id="ARBA00022723"/>
    </source>
</evidence>
<keyword evidence="11 14" id="KW-0175">Coiled coil</keyword>
<evidence type="ECO:0000259" key="16">
    <source>
        <dbReference type="PROSITE" id="PS50089"/>
    </source>
</evidence>
<keyword evidence="12 14" id="KW-0539">Nucleus</keyword>
<dbReference type="PROSITE" id="PS00518">
    <property type="entry name" value="ZF_RING_1"/>
    <property type="match status" value="1"/>
</dbReference>
<evidence type="ECO:0000256" key="8">
    <source>
        <dbReference type="ARBA" id="ARBA00022786"/>
    </source>
</evidence>
<keyword evidence="10 14" id="KW-0156">Chromatin regulator</keyword>
<dbReference type="Gene3D" id="3.30.40.10">
    <property type="entry name" value="Zinc/RING finger domain, C3HC4 (zinc finger)"/>
    <property type="match status" value="1"/>
</dbReference>
<protein>
    <recommendedName>
        <fullName evidence="14">E3 ubiquitin protein ligase</fullName>
        <ecNumber evidence="14">2.3.2.27</ecNumber>
    </recommendedName>
</protein>
<dbReference type="PANTHER" id="PTHR23163">
    <property type="entry name" value="RING FINGER PROTEIN-RELATED"/>
    <property type="match status" value="1"/>
</dbReference>
<sequence>MKYYSDEARRKIRSLEEQCEKLRKELTNANQEEEGLMIEMEATGQAFEDMQEQNQKLVQQLREKDEANLNLMGERIRNNQAQKKVKEEKELLDRLRVALNDQMDAKTLLCHKLEEKEKARDFGARIKDHTIVLEEENRLLKEVLTCPSCKVNRKDAIILKCSHTFCMACLKRRYECRSRKCPT</sequence>
<dbReference type="SUPFAM" id="SSF57850">
    <property type="entry name" value="RING/U-box"/>
    <property type="match status" value="1"/>
</dbReference>
<dbReference type="GO" id="GO:0005634">
    <property type="term" value="C:nucleus"/>
    <property type="evidence" value="ECO:0007669"/>
    <property type="project" value="UniProtKB-SubCell"/>
</dbReference>
<evidence type="ECO:0000256" key="9">
    <source>
        <dbReference type="ARBA" id="ARBA00022833"/>
    </source>
</evidence>
<dbReference type="GO" id="GO:0008270">
    <property type="term" value="F:zinc ion binding"/>
    <property type="evidence" value="ECO:0007669"/>
    <property type="project" value="UniProtKB-KW"/>
</dbReference>
<evidence type="ECO:0000256" key="13">
    <source>
        <dbReference type="PROSITE-ProRule" id="PRU00175"/>
    </source>
</evidence>
<keyword evidence="18" id="KW-1185">Reference proteome</keyword>
<feature type="domain" description="RING-type" evidence="16">
    <location>
        <begin position="146"/>
        <end position="183"/>
    </location>
</feature>
<comment type="subcellular location">
    <subcellularLocation>
        <location evidence="2 14">Nucleus</location>
    </subcellularLocation>
</comment>
<dbReference type="InterPro" id="IPR017907">
    <property type="entry name" value="Znf_RING_CS"/>
</dbReference>
<dbReference type="GO" id="GO:0061630">
    <property type="term" value="F:ubiquitin protein ligase activity"/>
    <property type="evidence" value="ECO:0007669"/>
    <property type="project" value="UniProtKB-EC"/>
</dbReference>
<dbReference type="InterPro" id="IPR001841">
    <property type="entry name" value="Znf_RING"/>
</dbReference>
<evidence type="ECO:0000256" key="5">
    <source>
        <dbReference type="ARBA" id="ARBA00022679"/>
    </source>
</evidence>
<evidence type="ECO:0000256" key="3">
    <source>
        <dbReference type="ARBA" id="ARBA00004906"/>
    </source>
</evidence>
<evidence type="ECO:0000256" key="12">
    <source>
        <dbReference type="ARBA" id="ARBA00023242"/>
    </source>
</evidence>
<reference evidence="17" key="1">
    <citation type="submission" date="2022-01" db="EMBL/GenBank/DDBJ databases">
        <title>Genome Sequence Resource for Two Populations of Ditylenchus destructor, the Migratory Endoparasitic Phytonematode.</title>
        <authorList>
            <person name="Zhang H."/>
            <person name="Lin R."/>
            <person name="Xie B."/>
        </authorList>
    </citation>
    <scope>NUCLEOTIDE SEQUENCE</scope>
    <source>
        <strain evidence="17">BazhouSP</strain>
    </source>
</reference>
<dbReference type="PROSITE" id="PS50089">
    <property type="entry name" value="ZF_RING_2"/>
    <property type="match status" value="1"/>
</dbReference>
<dbReference type="AlphaFoldDB" id="A0AAD4MST8"/>
<evidence type="ECO:0000256" key="15">
    <source>
        <dbReference type="SAM" id="Coils"/>
    </source>
</evidence>
<comment type="similarity">
    <text evidence="4 14">Belongs to the BRE1 family.</text>
</comment>
<dbReference type="Proteomes" id="UP001201812">
    <property type="component" value="Unassembled WGS sequence"/>
</dbReference>
<evidence type="ECO:0000256" key="2">
    <source>
        <dbReference type="ARBA" id="ARBA00004123"/>
    </source>
</evidence>
<gene>
    <name evidence="17" type="ORF">DdX_16646</name>
</gene>
<evidence type="ECO:0000313" key="18">
    <source>
        <dbReference type="Proteomes" id="UP001201812"/>
    </source>
</evidence>
<evidence type="ECO:0000256" key="7">
    <source>
        <dbReference type="ARBA" id="ARBA00022771"/>
    </source>
</evidence>
<evidence type="ECO:0000256" key="1">
    <source>
        <dbReference type="ARBA" id="ARBA00000900"/>
    </source>
</evidence>
<dbReference type="EMBL" id="JAKKPZ010000142">
    <property type="protein sequence ID" value="KAI1700538.1"/>
    <property type="molecule type" value="Genomic_DNA"/>
</dbReference>
<dbReference type="InterPro" id="IPR013956">
    <property type="entry name" value="E3_ubiquit_lig_Bre1"/>
</dbReference>
<keyword evidence="6 14" id="KW-0479">Metal-binding</keyword>
<evidence type="ECO:0000313" key="17">
    <source>
        <dbReference type="EMBL" id="KAI1700538.1"/>
    </source>
</evidence>
<dbReference type="InterPro" id="IPR018957">
    <property type="entry name" value="Znf_C3HC4_RING-type"/>
</dbReference>